<evidence type="ECO:0000313" key="8">
    <source>
        <dbReference type="EMBL" id="RZC50919.1"/>
    </source>
</evidence>
<sequence>MDKVEVSSSMGGTSKANKKLKMIQVVPHEIIDIDEEEDVADNSEVDKKFNKDNKGKGIMSIEPDEVVNDISDDDGSEMYDSDNVLDLEGESDYEFGESFHNGDFKSYDDEVVALQAKFDAEDLPPGAEASVPWLVEDYQPIDRTRPPVPCSGSTVPKQFLIIEDDDEAIVKFRSFKSFDTVTDFSDHHYKSKAVTKTKQASQKWAKAIQQDWRLLEKDLPETIFVRVYEGRLDLLRAVIVGAAGTPYHDGLFFFDVYFPSEYPDTPPLVHYHSHNLRLNPNLYNCGKVCLSLLNTWSGNKNEKWIPGQSTMLQVLLSIQALVLNTKPFFNEPGYEHSAGTPDGEKNAQQYNESTFILSCRTMLYTLKNPPKHFEDYVLGHFRLRAHSILVACKAYIEGAQVGCVVGGVQDVDEGQKSGSTHFKSEVGTMAGNLVPVFLQNGAKDCEQFICLGDAFRLAATNYTNVLKKDFYKPVQDQVVAAEPQAQFQPFDHSHAQFQPLVHSPAHFLSMAHPFGHGTDLYAQAQGHALAQPKPKPKTPFGKNYKYYPHP</sequence>
<gene>
    <name evidence="8" type="ORF">C5167_019346</name>
</gene>
<dbReference type="Gramene" id="RZC50919">
    <property type="protein sequence ID" value="RZC50919"/>
    <property type="gene ID" value="C5167_019346"/>
</dbReference>
<dbReference type="OMA" id="YAKHANT"/>
<dbReference type="Pfam" id="PF00179">
    <property type="entry name" value="UQ_con"/>
    <property type="match status" value="1"/>
</dbReference>
<evidence type="ECO:0000256" key="4">
    <source>
        <dbReference type="ARBA" id="ARBA00022786"/>
    </source>
</evidence>
<evidence type="ECO:0000259" key="7">
    <source>
        <dbReference type="PROSITE" id="PS50127"/>
    </source>
</evidence>
<name>A0A4Y7ITV1_PAPSO</name>
<organism evidence="8 9">
    <name type="scientific">Papaver somniferum</name>
    <name type="common">Opium poppy</name>
    <dbReference type="NCBI Taxonomy" id="3469"/>
    <lineage>
        <taxon>Eukaryota</taxon>
        <taxon>Viridiplantae</taxon>
        <taxon>Streptophyta</taxon>
        <taxon>Embryophyta</taxon>
        <taxon>Tracheophyta</taxon>
        <taxon>Spermatophyta</taxon>
        <taxon>Magnoliopsida</taxon>
        <taxon>Ranunculales</taxon>
        <taxon>Papaveraceae</taxon>
        <taxon>Papaveroideae</taxon>
        <taxon>Papaver</taxon>
    </lineage>
</organism>
<evidence type="ECO:0000256" key="5">
    <source>
        <dbReference type="ARBA" id="ARBA00022840"/>
    </source>
</evidence>
<feature type="compositionally biased region" description="Basic and acidic residues" evidence="6">
    <location>
        <begin position="44"/>
        <end position="55"/>
    </location>
</feature>
<dbReference type="CDD" id="cd23837">
    <property type="entry name" value="UBCc_UBE2O"/>
    <property type="match status" value="1"/>
</dbReference>
<keyword evidence="4" id="KW-0833">Ubl conjugation pathway</keyword>
<dbReference type="AlphaFoldDB" id="A0A4Y7ITV1"/>
<evidence type="ECO:0000256" key="2">
    <source>
        <dbReference type="ARBA" id="ARBA00022679"/>
    </source>
</evidence>
<dbReference type="PROSITE" id="PS50127">
    <property type="entry name" value="UBC_2"/>
    <property type="match status" value="1"/>
</dbReference>
<dbReference type="OrthoDB" id="47801at2759"/>
<evidence type="ECO:0000256" key="1">
    <source>
        <dbReference type="ARBA" id="ARBA00012486"/>
    </source>
</evidence>
<dbReference type="PANTHER" id="PTHR46116:SF41">
    <property type="entry name" value="UBIQUITIN-CONJUGATING ENZYME E2 25-RELATED"/>
    <property type="match status" value="1"/>
</dbReference>
<dbReference type="FunFam" id="3.10.110.10:FF:000028">
    <property type="entry name" value="Probable ubiquitin-conjugating enzyme E2 23"/>
    <property type="match status" value="1"/>
</dbReference>
<feature type="region of interest" description="Disordered" evidence="6">
    <location>
        <begin position="528"/>
        <end position="550"/>
    </location>
</feature>
<dbReference type="SUPFAM" id="SSF54495">
    <property type="entry name" value="UBC-like"/>
    <property type="match status" value="1"/>
</dbReference>
<dbReference type="GO" id="GO:0005524">
    <property type="term" value="F:ATP binding"/>
    <property type="evidence" value="ECO:0007669"/>
    <property type="project" value="UniProtKB-KW"/>
</dbReference>
<dbReference type="InterPro" id="IPR000608">
    <property type="entry name" value="UBC"/>
</dbReference>
<dbReference type="STRING" id="3469.A0A4Y7ITV1"/>
<protein>
    <recommendedName>
        <fullName evidence="1">E2 ubiquitin-conjugating enzyme</fullName>
        <ecNumber evidence="1">2.3.2.23</ecNumber>
    </recommendedName>
</protein>
<dbReference type="SMART" id="SM00212">
    <property type="entry name" value="UBCc"/>
    <property type="match status" value="1"/>
</dbReference>
<keyword evidence="3" id="KW-0547">Nucleotide-binding</keyword>
<keyword evidence="9" id="KW-1185">Reference proteome</keyword>
<keyword evidence="5" id="KW-0067">ATP-binding</keyword>
<dbReference type="EMBL" id="CM010716">
    <property type="protein sequence ID" value="RZC50919.1"/>
    <property type="molecule type" value="Genomic_DNA"/>
</dbReference>
<feature type="region of interest" description="Disordered" evidence="6">
    <location>
        <begin position="39"/>
        <end position="60"/>
    </location>
</feature>
<feature type="domain" description="UBC core" evidence="7">
    <location>
        <begin position="203"/>
        <end position="364"/>
    </location>
</feature>
<dbReference type="GO" id="GO:0061631">
    <property type="term" value="F:ubiquitin conjugating enzyme activity"/>
    <property type="evidence" value="ECO:0007669"/>
    <property type="project" value="UniProtKB-EC"/>
</dbReference>
<evidence type="ECO:0000256" key="3">
    <source>
        <dbReference type="ARBA" id="ARBA00022741"/>
    </source>
</evidence>
<reference evidence="8 9" key="1">
    <citation type="journal article" date="2018" name="Science">
        <title>The opium poppy genome and morphinan production.</title>
        <authorList>
            <person name="Guo L."/>
            <person name="Winzer T."/>
            <person name="Yang X."/>
            <person name="Li Y."/>
            <person name="Ning Z."/>
            <person name="He Z."/>
            <person name="Teodor R."/>
            <person name="Lu Y."/>
            <person name="Bowser T.A."/>
            <person name="Graham I.A."/>
            <person name="Ye K."/>
        </authorList>
    </citation>
    <scope>NUCLEOTIDE SEQUENCE [LARGE SCALE GENOMIC DNA]</scope>
    <source>
        <strain evidence="9">cv. HN1</strain>
        <tissue evidence="8">Leaves</tissue>
    </source>
</reference>
<dbReference type="Proteomes" id="UP000316621">
    <property type="component" value="Chromosome 2"/>
</dbReference>
<dbReference type="PANTHER" id="PTHR46116">
    <property type="entry name" value="(E3-INDEPENDENT) E2 UBIQUITIN-CONJUGATING ENZYME"/>
    <property type="match status" value="1"/>
</dbReference>
<dbReference type="EC" id="2.3.2.23" evidence="1"/>
<keyword evidence="2" id="KW-0808">Transferase</keyword>
<accession>A0A4Y7ITV1</accession>
<dbReference type="Gene3D" id="3.10.110.10">
    <property type="entry name" value="Ubiquitin Conjugating Enzyme"/>
    <property type="match status" value="1"/>
</dbReference>
<dbReference type="InterPro" id="IPR016135">
    <property type="entry name" value="UBQ-conjugating_enzyme/RWD"/>
</dbReference>
<evidence type="ECO:0000256" key="6">
    <source>
        <dbReference type="SAM" id="MobiDB-lite"/>
    </source>
</evidence>
<evidence type="ECO:0000313" key="9">
    <source>
        <dbReference type="Proteomes" id="UP000316621"/>
    </source>
</evidence>
<proteinExistence type="predicted"/>